<dbReference type="SUPFAM" id="SSF48695">
    <property type="entry name" value="Multiheme cytochromes"/>
    <property type="match status" value="1"/>
</dbReference>
<evidence type="ECO:0000259" key="1">
    <source>
        <dbReference type="Pfam" id="PF09699"/>
    </source>
</evidence>
<dbReference type="OrthoDB" id="12425at2"/>
<keyword evidence="3" id="KW-1185">Reference proteome</keyword>
<organism evidence="2 3">
    <name type="scientific">Ferrimonas sediminicola</name>
    <dbReference type="NCBI Taxonomy" id="2569538"/>
    <lineage>
        <taxon>Bacteria</taxon>
        <taxon>Pseudomonadati</taxon>
        <taxon>Pseudomonadota</taxon>
        <taxon>Gammaproteobacteria</taxon>
        <taxon>Alteromonadales</taxon>
        <taxon>Ferrimonadaceae</taxon>
        <taxon>Ferrimonas</taxon>
    </lineage>
</organism>
<dbReference type="InterPro" id="IPR010177">
    <property type="entry name" value="Paired_CXXCH_1"/>
</dbReference>
<gene>
    <name evidence="2" type="ORF">FCL40_13115</name>
</gene>
<reference evidence="2 3" key="1">
    <citation type="submission" date="2019-04" db="EMBL/GenBank/DDBJ databases">
        <authorList>
            <person name="Hwang J.C."/>
        </authorList>
    </citation>
    <scope>NUCLEOTIDE SEQUENCE [LARGE SCALE GENOMIC DNA]</scope>
    <source>
        <strain evidence="2 3">IMCC35001</strain>
    </source>
</reference>
<proteinExistence type="predicted"/>
<dbReference type="AlphaFoldDB" id="A0A4U1BCE6"/>
<evidence type="ECO:0000313" key="3">
    <source>
        <dbReference type="Proteomes" id="UP000305674"/>
    </source>
</evidence>
<feature type="domain" description="Doubled CXXCH motif" evidence="1">
    <location>
        <begin position="149"/>
        <end position="181"/>
    </location>
</feature>
<sequence>MDVMINQPDSGGYTAAGASLGGTWTANGAVDAATGKMLTANPIPGVGTDLRNDHPIGIQYAGGLISGTDHTNASNYRNPDFVAAAEVTINGNQIWYVPVPASNATTGLANSVSGSQISPVAGTRNKTDMALYTRSVATIDSGRAQPYVECASCHDPHQANTATFLRIDNTGSAVCLACHKK</sequence>
<dbReference type="Pfam" id="PF09699">
    <property type="entry name" value="Paired_CXXCH_1"/>
    <property type="match status" value="1"/>
</dbReference>
<evidence type="ECO:0000313" key="2">
    <source>
        <dbReference type="EMBL" id="TKB48343.1"/>
    </source>
</evidence>
<dbReference type="Proteomes" id="UP000305674">
    <property type="component" value="Unassembled WGS sequence"/>
</dbReference>
<protein>
    <recommendedName>
        <fullName evidence="1">Doubled CXXCH motif domain-containing protein</fullName>
    </recommendedName>
</protein>
<name>A0A4U1BCE6_9GAMM</name>
<comment type="caution">
    <text evidence="2">The sequence shown here is derived from an EMBL/GenBank/DDBJ whole genome shotgun (WGS) entry which is preliminary data.</text>
</comment>
<dbReference type="NCBIfam" id="TIGR01905">
    <property type="entry name" value="paired_CXXCH_1"/>
    <property type="match status" value="1"/>
</dbReference>
<accession>A0A4U1BCE6</accession>
<dbReference type="InterPro" id="IPR036280">
    <property type="entry name" value="Multihaem_cyt_sf"/>
</dbReference>
<dbReference type="EMBL" id="SWCI01000008">
    <property type="protein sequence ID" value="TKB48343.1"/>
    <property type="molecule type" value="Genomic_DNA"/>
</dbReference>